<name>A0ABU6YEE0_9FABA</name>
<keyword evidence="10 11" id="KW-0012">Acyltransferase</keyword>
<dbReference type="PANTHER" id="PTHR12317">
    <property type="entry name" value="DIACYLGLYCEROL O-ACYLTRANSFERASE"/>
    <property type="match status" value="1"/>
</dbReference>
<evidence type="ECO:0000256" key="7">
    <source>
        <dbReference type="ARBA" id="ARBA00022989"/>
    </source>
</evidence>
<keyword evidence="3" id="KW-0444">Lipid biosynthesis</keyword>
<evidence type="ECO:0000256" key="9">
    <source>
        <dbReference type="ARBA" id="ARBA00023136"/>
    </source>
</evidence>
<dbReference type="EMBL" id="JASCZI010241928">
    <property type="protein sequence ID" value="MED6208444.1"/>
    <property type="molecule type" value="Genomic_DNA"/>
</dbReference>
<keyword evidence="7" id="KW-1133">Transmembrane helix</keyword>
<keyword evidence="9" id="KW-0472">Membrane</keyword>
<keyword evidence="5" id="KW-0812">Transmembrane</keyword>
<protein>
    <submittedName>
        <fullName evidence="11">Diacylglycerol O-acyltransferase 2</fullName>
        <ecNumber evidence="11">2.3.1.22</ecNumber>
    </submittedName>
</protein>
<comment type="caution">
    <text evidence="11">The sequence shown here is derived from an EMBL/GenBank/DDBJ whole genome shotgun (WGS) entry which is preliminary data.</text>
</comment>
<dbReference type="Proteomes" id="UP001341840">
    <property type="component" value="Unassembled WGS sequence"/>
</dbReference>
<proteinExistence type="inferred from homology"/>
<evidence type="ECO:0000256" key="2">
    <source>
        <dbReference type="ARBA" id="ARBA00005420"/>
    </source>
</evidence>
<keyword evidence="4 11" id="KW-0808">Transferase</keyword>
<keyword evidence="12" id="KW-1185">Reference proteome</keyword>
<dbReference type="InterPro" id="IPR007130">
    <property type="entry name" value="DAGAT"/>
</dbReference>
<dbReference type="EC" id="2.3.1.22" evidence="11"/>
<sequence length="119" mass="13871">ERRGFVRIAMEKGKPLVPVFCFGQSDIYNWWKPNWKLILIFARAIKFTPIYFWGIFGSPLPFKRPLYVAVGKPIEVNKNPEPTMEEVAKVHSEFIEALQDLFERHKTQAGCPHLSLRIV</sequence>
<keyword evidence="6" id="KW-0256">Endoplasmic reticulum</keyword>
<evidence type="ECO:0000313" key="11">
    <source>
        <dbReference type="EMBL" id="MED6208444.1"/>
    </source>
</evidence>
<comment type="subcellular location">
    <subcellularLocation>
        <location evidence="1">Endoplasmic reticulum membrane</location>
        <topology evidence="1">Multi-pass membrane protein</topology>
    </subcellularLocation>
</comment>
<organism evidence="11 12">
    <name type="scientific">Stylosanthes scabra</name>
    <dbReference type="NCBI Taxonomy" id="79078"/>
    <lineage>
        <taxon>Eukaryota</taxon>
        <taxon>Viridiplantae</taxon>
        <taxon>Streptophyta</taxon>
        <taxon>Embryophyta</taxon>
        <taxon>Tracheophyta</taxon>
        <taxon>Spermatophyta</taxon>
        <taxon>Magnoliopsida</taxon>
        <taxon>eudicotyledons</taxon>
        <taxon>Gunneridae</taxon>
        <taxon>Pentapetalae</taxon>
        <taxon>rosids</taxon>
        <taxon>fabids</taxon>
        <taxon>Fabales</taxon>
        <taxon>Fabaceae</taxon>
        <taxon>Papilionoideae</taxon>
        <taxon>50 kb inversion clade</taxon>
        <taxon>dalbergioids sensu lato</taxon>
        <taxon>Dalbergieae</taxon>
        <taxon>Pterocarpus clade</taxon>
        <taxon>Stylosanthes</taxon>
    </lineage>
</organism>
<evidence type="ECO:0000256" key="4">
    <source>
        <dbReference type="ARBA" id="ARBA00022679"/>
    </source>
</evidence>
<gene>
    <name evidence="11" type="primary">DGAT2_6</name>
    <name evidence="11" type="ORF">PIB30_045097</name>
</gene>
<dbReference type="Pfam" id="PF03982">
    <property type="entry name" value="DAGAT"/>
    <property type="match status" value="1"/>
</dbReference>
<keyword evidence="8" id="KW-0443">Lipid metabolism</keyword>
<accession>A0ABU6YEE0</accession>
<reference evidence="11 12" key="1">
    <citation type="journal article" date="2023" name="Plants (Basel)">
        <title>Bridging the Gap: Combining Genomics and Transcriptomics Approaches to Understand Stylosanthes scabra, an Orphan Legume from the Brazilian Caatinga.</title>
        <authorList>
            <person name="Ferreira-Neto J.R.C."/>
            <person name="da Silva M.D."/>
            <person name="Binneck E."/>
            <person name="de Melo N.F."/>
            <person name="da Silva R.H."/>
            <person name="de Melo A.L.T.M."/>
            <person name="Pandolfi V."/>
            <person name="Bustamante F.O."/>
            <person name="Brasileiro-Vidal A.C."/>
            <person name="Benko-Iseppon A.M."/>
        </authorList>
    </citation>
    <scope>NUCLEOTIDE SEQUENCE [LARGE SCALE GENOMIC DNA]</scope>
    <source>
        <tissue evidence="11">Leaves</tissue>
    </source>
</reference>
<evidence type="ECO:0000256" key="8">
    <source>
        <dbReference type="ARBA" id="ARBA00023098"/>
    </source>
</evidence>
<evidence type="ECO:0000256" key="5">
    <source>
        <dbReference type="ARBA" id="ARBA00022692"/>
    </source>
</evidence>
<evidence type="ECO:0000256" key="3">
    <source>
        <dbReference type="ARBA" id="ARBA00022516"/>
    </source>
</evidence>
<dbReference type="GO" id="GO:0003846">
    <property type="term" value="F:2-acylglycerol O-acyltransferase activity"/>
    <property type="evidence" value="ECO:0007669"/>
    <property type="project" value="UniProtKB-EC"/>
</dbReference>
<comment type="similarity">
    <text evidence="2">Belongs to the diacylglycerol acyltransferase family.</text>
</comment>
<evidence type="ECO:0000256" key="10">
    <source>
        <dbReference type="ARBA" id="ARBA00023315"/>
    </source>
</evidence>
<dbReference type="PANTHER" id="PTHR12317:SF63">
    <property type="entry name" value="DIACYLGLYCEROL O-ACYLTRANSFERASE 2"/>
    <property type="match status" value="1"/>
</dbReference>
<evidence type="ECO:0000313" key="12">
    <source>
        <dbReference type="Proteomes" id="UP001341840"/>
    </source>
</evidence>
<evidence type="ECO:0000256" key="6">
    <source>
        <dbReference type="ARBA" id="ARBA00022824"/>
    </source>
</evidence>
<evidence type="ECO:0000256" key="1">
    <source>
        <dbReference type="ARBA" id="ARBA00004477"/>
    </source>
</evidence>
<feature type="non-terminal residue" evidence="11">
    <location>
        <position position="1"/>
    </location>
</feature>